<protein>
    <submittedName>
        <fullName evidence="1">Uncharacterized protein</fullName>
    </submittedName>
</protein>
<keyword evidence="2" id="KW-1185">Reference proteome</keyword>
<sequence length="57" mass="6963">MINFEKELEKFRPILNVNRIEERISQEDMMDMIDIFKFFDNDIYNEASALREMKDGE</sequence>
<proteinExistence type="predicted"/>
<evidence type="ECO:0000313" key="1">
    <source>
        <dbReference type="EMBL" id="ADZ83186.1"/>
    </source>
</evidence>
<reference evidence="1 2" key="1">
    <citation type="journal article" date="2011" name="J. Bacteriol.">
        <title>Complete genome sequence of the cellulose-degrading bacterium Cellulosilyticum lentocellum.</title>
        <authorList>
            <consortium name="US DOE Joint Genome Institute"/>
            <person name="Miller D.A."/>
            <person name="Suen G."/>
            <person name="Bruce D."/>
            <person name="Copeland A."/>
            <person name="Cheng J.F."/>
            <person name="Detter C."/>
            <person name="Goodwin L.A."/>
            <person name="Han C.S."/>
            <person name="Hauser L.J."/>
            <person name="Land M.L."/>
            <person name="Lapidus A."/>
            <person name="Lucas S."/>
            <person name="Meincke L."/>
            <person name="Pitluck S."/>
            <person name="Tapia R."/>
            <person name="Teshima H."/>
            <person name="Woyke T."/>
            <person name="Fox B.G."/>
            <person name="Angert E.R."/>
            <person name="Currie C.R."/>
        </authorList>
    </citation>
    <scope>NUCLEOTIDE SEQUENCE [LARGE SCALE GENOMIC DNA]</scope>
    <source>
        <strain evidence="2">ATCC 49066 / DSM 5427 / NCIMB 11756 / RHM5</strain>
    </source>
</reference>
<organism evidence="1 2">
    <name type="scientific">Cellulosilyticum lentocellum (strain ATCC 49066 / DSM 5427 / NCIMB 11756 / RHM5)</name>
    <name type="common">Clostridium lentocellum</name>
    <dbReference type="NCBI Taxonomy" id="642492"/>
    <lineage>
        <taxon>Bacteria</taxon>
        <taxon>Bacillati</taxon>
        <taxon>Bacillota</taxon>
        <taxon>Clostridia</taxon>
        <taxon>Lachnospirales</taxon>
        <taxon>Cellulosilyticaceae</taxon>
        <taxon>Cellulosilyticum</taxon>
    </lineage>
</organism>
<evidence type="ECO:0000313" key="2">
    <source>
        <dbReference type="Proteomes" id="UP000008467"/>
    </source>
</evidence>
<dbReference type="EMBL" id="CP002582">
    <property type="protein sequence ID" value="ADZ83186.1"/>
    <property type="molecule type" value="Genomic_DNA"/>
</dbReference>
<dbReference type="Proteomes" id="UP000008467">
    <property type="component" value="Chromosome"/>
</dbReference>
<dbReference type="KEGG" id="cle:Clole_1460"/>
<accession>F2JJ27</accession>
<dbReference type="AlphaFoldDB" id="F2JJ27"/>
<dbReference type="RefSeq" id="WP_013656484.1">
    <property type="nucleotide sequence ID" value="NC_015275.1"/>
</dbReference>
<gene>
    <name evidence="1" type="ordered locus">Clole_1460</name>
</gene>
<name>F2JJ27_CELLD</name>
<dbReference type="STRING" id="642492.Clole_1460"/>
<dbReference type="HOGENOM" id="CLU_2988219_0_0_9"/>